<evidence type="ECO:0000313" key="2">
    <source>
        <dbReference type="EMBL" id="RRN45094.1"/>
    </source>
</evidence>
<dbReference type="Proteomes" id="UP000270261">
    <property type="component" value="Unassembled WGS sequence"/>
</dbReference>
<feature type="region of interest" description="Disordered" evidence="1">
    <location>
        <begin position="209"/>
        <end position="248"/>
    </location>
</feature>
<gene>
    <name evidence="2" type="ORF">EHV23_02250</name>
</gene>
<proteinExistence type="predicted"/>
<comment type="caution">
    <text evidence="2">The sequence shown here is derived from an EMBL/GenBank/DDBJ whole genome shotgun (WGS) entry which is preliminary data.</text>
</comment>
<evidence type="ECO:0000256" key="1">
    <source>
        <dbReference type="SAM" id="MobiDB-lite"/>
    </source>
</evidence>
<accession>A0A426FR09</accession>
<organism evidence="2 3">
    <name type="scientific">Lautropia dentalis</name>
    <dbReference type="NCBI Taxonomy" id="2490857"/>
    <lineage>
        <taxon>Bacteria</taxon>
        <taxon>Pseudomonadati</taxon>
        <taxon>Pseudomonadota</taxon>
        <taxon>Betaproteobacteria</taxon>
        <taxon>Burkholderiales</taxon>
        <taxon>Burkholderiaceae</taxon>
        <taxon>Lautropia</taxon>
    </lineage>
</organism>
<name>A0A426FR09_9BURK</name>
<dbReference type="AlphaFoldDB" id="A0A426FR09"/>
<dbReference type="EMBL" id="RRUE01000001">
    <property type="protein sequence ID" value="RRN45094.1"/>
    <property type="molecule type" value="Genomic_DNA"/>
</dbReference>
<evidence type="ECO:0000313" key="3">
    <source>
        <dbReference type="Proteomes" id="UP000270261"/>
    </source>
</evidence>
<protein>
    <submittedName>
        <fullName evidence="2">Uncharacterized protein</fullName>
    </submittedName>
</protein>
<reference evidence="2 3" key="1">
    <citation type="submission" date="2018-11" db="EMBL/GenBank/DDBJ databases">
        <title>Genome sequencing of Lautropia sp. KCOM 2505 (= ChDC F240).</title>
        <authorList>
            <person name="Kook J.-K."/>
            <person name="Park S.-N."/>
            <person name="Lim Y.K."/>
        </authorList>
    </citation>
    <scope>NUCLEOTIDE SEQUENCE [LARGE SCALE GENOMIC DNA]</scope>
    <source>
        <strain evidence="2 3">KCOM 2505</strain>
    </source>
</reference>
<keyword evidence="3" id="KW-1185">Reference proteome</keyword>
<sequence>MEITGEGYFLPRYEGRQYEGFRDKVSIALTRTASVQVADGKTPRTQQFSAPGTPRTIGFDGRFSFNDAIQEWQQPDGSRLQLLLLAGASAREARLCLNTQLPELQRLTCTIWQVPENVDTGGNLEYRGLYVADGRKASDTPTKEAPDRADRQLYWQSSAAYPGYANPAVGPNGVRGDAVAAALTQIVEIVPWGLGEAYRGWSASLWSGPGPDGHAIQQEGVPPGIEGWSSFQEPSDRDNPPSPPHYHTQFTSFLHQEYTQQYPGFAFNSLTAALTLEAHMGRYFDGYHDGQDSFFTPGRFLFGVDGDPVPGRELLTLGSSVHAKAEAGYGPIIPDGTQTPGDGTVSLSTDHNTSLYADRMVPPEPAVQTWTNVQGEKVALSVQSVAQQAPYERQFWLCLQQEVLKTRRTTCSRWEVPAEWRLDLPLTFRGIRVTDDLTSSGQPGQVRYWMTDISQQQIQSAKSLRTQQRKALVRKAIQKASAGGQP</sequence>